<organism evidence="2">
    <name type="scientific">uncultured Cytophagales bacterium</name>
    <dbReference type="NCBI Taxonomy" id="158755"/>
    <lineage>
        <taxon>Bacteria</taxon>
        <taxon>Pseudomonadati</taxon>
        <taxon>Bacteroidota</taxon>
        <taxon>Sphingobacteriia</taxon>
        <taxon>Sphingobacteriales</taxon>
        <taxon>environmental samples</taxon>
    </lineage>
</organism>
<dbReference type="PANTHER" id="PTHR22946">
    <property type="entry name" value="DIENELACTONE HYDROLASE DOMAIN-CONTAINING PROTEIN-RELATED"/>
    <property type="match status" value="1"/>
</dbReference>
<evidence type="ECO:0000313" key="2">
    <source>
        <dbReference type="EMBL" id="CAA9286841.1"/>
    </source>
</evidence>
<dbReference type="Gene3D" id="3.40.50.1820">
    <property type="entry name" value="alpha/beta hydrolase"/>
    <property type="match status" value="1"/>
</dbReference>
<evidence type="ECO:0000256" key="1">
    <source>
        <dbReference type="SAM" id="SignalP"/>
    </source>
</evidence>
<reference evidence="2" key="1">
    <citation type="submission" date="2020-02" db="EMBL/GenBank/DDBJ databases">
        <authorList>
            <person name="Meier V. D."/>
        </authorList>
    </citation>
    <scope>NUCLEOTIDE SEQUENCE</scope>
    <source>
        <strain evidence="2">AVDCRST_MAG56</strain>
    </source>
</reference>
<keyword evidence="1" id="KW-0732">Signal</keyword>
<sequence>MRLILICVLLSAYGLPFRLVAQQAVTFPAKDGLTVTADLFLQNKESPYIVLCHLAGHSRGEYRETARRLNLMGYNCLAVDARSGNEVLGVINQTAQRAREQNKRADYLDAEPDIVAAIAYADSLGNRKGVILLGSSYSAALALKIGTVNRRVKAVLAFSPGKYFGEKLSLKQYIRSFNKPLFVTSSKEEATKVALLIKDIQSPVKRHFVPAGKGAHGSIALWKVTPNHAEYWTALEAFLKQLKL</sequence>
<dbReference type="InterPro" id="IPR050261">
    <property type="entry name" value="FrsA_esterase"/>
</dbReference>
<dbReference type="SUPFAM" id="SSF53474">
    <property type="entry name" value="alpha/beta-Hydrolases"/>
    <property type="match status" value="1"/>
</dbReference>
<dbReference type="EMBL" id="CADCTQ010000355">
    <property type="protein sequence ID" value="CAA9286841.1"/>
    <property type="molecule type" value="Genomic_DNA"/>
</dbReference>
<accession>A0A6J4JTJ1</accession>
<dbReference type="AlphaFoldDB" id="A0A6J4JTJ1"/>
<gene>
    <name evidence="2" type="ORF">AVDCRST_MAG56-4275</name>
</gene>
<dbReference type="EC" id="4.2.1.10" evidence="2"/>
<dbReference type="GO" id="GO:0003855">
    <property type="term" value="F:3-dehydroquinate dehydratase activity"/>
    <property type="evidence" value="ECO:0007669"/>
    <property type="project" value="UniProtKB-EC"/>
</dbReference>
<proteinExistence type="predicted"/>
<protein>
    <submittedName>
        <fullName evidence="2">3-dehydroquinate dehydratase( )</fullName>
        <ecNumber evidence="2">4.2.1.10</ecNumber>
    </submittedName>
</protein>
<keyword evidence="2" id="KW-0456">Lyase</keyword>
<feature type="signal peptide" evidence="1">
    <location>
        <begin position="1"/>
        <end position="21"/>
    </location>
</feature>
<dbReference type="InterPro" id="IPR029058">
    <property type="entry name" value="AB_hydrolase_fold"/>
</dbReference>
<name>A0A6J4JTJ1_9SPHI</name>
<feature type="chain" id="PRO_5026810341" evidence="1">
    <location>
        <begin position="22"/>
        <end position="244"/>
    </location>
</feature>